<evidence type="ECO:0000256" key="3">
    <source>
        <dbReference type="ARBA" id="ARBA00004729"/>
    </source>
</evidence>
<dbReference type="GO" id="GO:0003861">
    <property type="term" value="F:3-isopropylmalate dehydratase activity"/>
    <property type="evidence" value="ECO:0007669"/>
    <property type="project" value="UniProtKB-EC"/>
</dbReference>
<comment type="subunit">
    <text evidence="5">Heterodimer of LeuC and LeuD.</text>
</comment>
<dbReference type="InterPro" id="IPR050075">
    <property type="entry name" value="LeuD"/>
</dbReference>
<sequence length="234" mass="25187">MQAFTTLDAVAAPWLRDNVDTDLIIRVEPLFAGVPREALGPHALATVRFDAEGRERPEFVLNQPRYRGAGILLAGANFGCGSSREGAVWALLGLGIRCVVAPSFGDIFQGNCYQNGLLPVVLPADRVRTLADFVAGAGGPRLRVDLEQCTVGPAMDAAQEGLAPEPFHIPRRRREGLLRGLDELALTLADSARIDAWQARTRALRPWLLLEPSAAPPQPHDGARPPHSNSGDLP</sequence>
<comment type="pathway">
    <text evidence="3">Amino-acid biosynthesis; L-leucine biosynthesis; L-leucine from 3-methyl-2-oxobutanoate: step 2/4.</text>
</comment>
<comment type="function">
    <text evidence="2">Catalyzes the isomerization between 2-isopropylmalate and 3-isopropylmalate, via the formation of 2-isopropylmaleate.</text>
</comment>
<evidence type="ECO:0000256" key="1">
    <source>
        <dbReference type="ARBA" id="ARBA00000491"/>
    </source>
</evidence>
<keyword evidence="7" id="KW-0432">Leucine biosynthesis</keyword>
<evidence type="ECO:0000256" key="5">
    <source>
        <dbReference type="ARBA" id="ARBA00011271"/>
    </source>
</evidence>
<dbReference type="AlphaFoldDB" id="A0A2W5QCC7"/>
<dbReference type="InterPro" id="IPR004431">
    <property type="entry name" value="3-IsopropMal_deHydase_ssu"/>
</dbReference>
<keyword evidence="9" id="KW-0456">Lyase</keyword>
<dbReference type="EMBL" id="QFPP01000104">
    <property type="protein sequence ID" value="PZQ75012.1"/>
    <property type="molecule type" value="Genomic_DNA"/>
</dbReference>
<evidence type="ECO:0000313" key="14">
    <source>
        <dbReference type="Proteomes" id="UP000249135"/>
    </source>
</evidence>
<evidence type="ECO:0000256" key="6">
    <source>
        <dbReference type="ARBA" id="ARBA00011998"/>
    </source>
</evidence>
<dbReference type="Gene3D" id="3.20.19.10">
    <property type="entry name" value="Aconitase, domain 4"/>
    <property type="match status" value="1"/>
</dbReference>
<evidence type="ECO:0000256" key="7">
    <source>
        <dbReference type="ARBA" id="ARBA00022430"/>
    </source>
</evidence>
<feature type="region of interest" description="Disordered" evidence="11">
    <location>
        <begin position="211"/>
        <end position="234"/>
    </location>
</feature>
<dbReference type="GO" id="GO:0009316">
    <property type="term" value="C:3-isopropylmalate dehydratase complex"/>
    <property type="evidence" value="ECO:0007669"/>
    <property type="project" value="InterPro"/>
</dbReference>
<dbReference type="SUPFAM" id="SSF52016">
    <property type="entry name" value="LeuD/IlvD-like"/>
    <property type="match status" value="1"/>
</dbReference>
<dbReference type="NCBIfam" id="NF002458">
    <property type="entry name" value="PRK01641.1"/>
    <property type="match status" value="1"/>
</dbReference>
<dbReference type="InterPro" id="IPR015928">
    <property type="entry name" value="Aconitase/3IPM_dehydase_swvl"/>
</dbReference>
<name>A0A2W5QCC7_VARPD</name>
<dbReference type="PANTHER" id="PTHR43345">
    <property type="entry name" value="3-ISOPROPYLMALATE DEHYDRATASE SMALL SUBUNIT 2-RELATED-RELATED"/>
    <property type="match status" value="1"/>
</dbReference>
<keyword evidence="10" id="KW-0100">Branched-chain amino acid biosynthesis</keyword>
<dbReference type="CDD" id="cd01577">
    <property type="entry name" value="IPMI_Swivel"/>
    <property type="match status" value="1"/>
</dbReference>
<comment type="catalytic activity">
    <reaction evidence="1">
        <text>(2R,3S)-3-isopropylmalate = (2S)-2-isopropylmalate</text>
        <dbReference type="Rhea" id="RHEA:32287"/>
        <dbReference type="ChEBI" id="CHEBI:1178"/>
        <dbReference type="ChEBI" id="CHEBI:35121"/>
        <dbReference type="EC" id="4.2.1.33"/>
    </reaction>
</comment>
<accession>A0A2W5QCC7</accession>
<evidence type="ECO:0000256" key="4">
    <source>
        <dbReference type="ARBA" id="ARBA00009845"/>
    </source>
</evidence>
<dbReference type="UniPathway" id="UPA00048">
    <property type="reaction ID" value="UER00071"/>
</dbReference>
<dbReference type="Pfam" id="PF00694">
    <property type="entry name" value="Aconitase_C"/>
    <property type="match status" value="1"/>
</dbReference>
<dbReference type="InterPro" id="IPR000573">
    <property type="entry name" value="AconitaseA/IPMdHydase_ssu_swvl"/>
</dbReference>
<gene>
    <name evidence="13" type="primary">leuD</name>
    <name evidence="13" type="ORF">DI563_10785</name>
</gene>
<evidence type="ECO:0000256" key="9">
    <source>
        <dbReference type="ARBA" id="ARBA00023239"/>
    </source>
</evidence>
<dbReference type="Proteomes" id="UP000249135">
    <property type="component" value="Unassembled WGS sequence"/>
</dbReference>
<evidence type="ECO:0000256" key="10">
    <source>
        <dbReference type="ARBA" id="ARBA00023304"/>
    </source>
</evidence>
<comment type="similarity">
    <text evidence="4">Belongs to the LeuD family. LeuD type 1 subfamily.</text>
</comment>
<protein>
    <recommendedName>
        <fullName evidence="6">3-isopropylmalate dehydratase</fullName>
        <ecNumber evidence="6">4.2.1.33</ecNumber>
    </recommendedName>
</protein>
<evidence type="ECO:0000256" key="2">
    <source>
        <dbReference type="ARBA" id="ARBA00002695"/>
    </source>
</evidence>
<reference evidence="13 14" key="1">
    <citation type="submission" date="2017-08" db="EMBL/GenBank/DDBJ databases">
        <title>Infants hospitalized years apart are colonized by the same room-sourced microbial strains.</title>
        <authorList>
            <person name="Brooks B."/>
            <person name="Olm M.R."/>
            <person name="Firek B.A."/>
            <person name="Baker R."/>
            <person name="Thomas B.C."/>
            <person name="Morowitz M.J."/>
            <person name="Banfield J.F."/>
        </authorList>
    </citation>
    <scope>NUCLEOTIDE SEQUENCE [LARGE SCALE GENOMIC DNA]</scope>
    <source>
        <strain evidence="13">S2_005_003_R2_41</strain>
    </source>
</reference>
<keyword evidence="8" id="KW-0028">Amino-acid biosynthesis</keyword>
<evidence type="ECO:0000256" key="8">
    <source>
        <dbReference type="ARBA" id="ARBA00022605"/>
    </source>
</evidence>
<organism evidence="13 14">
    <name type="scientific">Variovorax paradoxus</name>
    <dbReference type="NCBI Taxonomy" id="34073"/>
    <lineage>
        <taxon>Bacteria</taxon>
        <taxon>Pseudomonadati</taxon>
        <taxon>Pseudomonadota</taxon>
        <taxon>Betaproteobacteria</taxon>
        <taxon>Burkholderiales</taxon>
        <taxon>Comamonadaceae</taxon>
        <taxon>Variovorax</taxon>
    </lineage>
</organism>
<dbReference type="EC" id="4.2.1.33" evidence="6"/>
<dbReference type="GO" id="GO:0009098">
    <property type="term" value="P:L-leucine biosynthetic process"/>
    <property type="evidence" value="ECO:0007669"/>
    <property type="project" value="UniProtKB-UniPathway"/>
</dbReference>
<feature type="domain" description="Aconitase A/isopropylmalate dehydratase small subunit swivel" evidence="12">
    <location>
        <begin position="1"/>
        <end position="123"/>
    </location>
</feature>
<dbReference type="InterPro" id="IPR033940">
    <property type="entry name" value="IPMI_Swivel"/>
</dbReference>
<dbReference type="NCBIfam" id="TIGR00171">
    <property type="entry name" value="leuD"/>
    <property type="match status" value="1"/>
</dbReference>
<evidence type="ECO:0000259" key="12">
    <source>
        <dbReference type="Pfam" id="PF00694"/>
    </source>
</evidence>
<evidence type="ECO:0000313" key="13">
    <source>
        <dbReference type="EMBL" id="PZQ75012.1"/>
    </source>
</evidence>
<dbReference type="PANTHER" id="PTHR43345:SF5">
    <property type="entry name" value="3-ISOPROPYLMALATE DEHYDRATASE SMALL SUBUNIT"/>
    <property type="match status" value="1"/>
</dbReference>
<proteinExistence type="inferred from homology"/>
<comment type="caution">
    <text evidence="13">The sequence shown here is derived from an EMBL/GenBank/DDBJ whole genome shotgun (WGS) entry which is preliminary data.</text>
</comment>
<evidence type="ECO:0000256" key="11">
    <source>
        <dbReference type="SAM" id="MobiDB-lite"/>
    </source>
</evidence>